<name>A0A1E5XTT9_9HYPH</name>
<accession>A0A1E5XTT9</accession>
<dbReference type="OrthoDB" id="8218312at2"/>
<keyword evidence="3" id="KW-1185">Reference proteome</keyword>
<reference evidence="2 3" key="1">
    <citation type="journal article" date="2015" name="Genome Announc.">
        <title>Genome Assemblies of Three Soil-Associated Devosia species: D. insulae, D. limi, and D. soli.</title>
        <authorList>
            <person name="Hassan Y.I."/>
            <person name="Lepp D."/>
            <person name="Zhou T."/>
        </authorList>
    </citation>
    <scope>NUCLEOTIDE SEQUENCE [LARGE SCALE GENOMIC DNA]</scope>
    <source>
        <strain evidence="2 3">DS-56</strain>
    </source>
</reference>
<feature type="signal peptide" evidence="1">
    <location>
        <begin position="1"/>
        <end position="24"/>
    </location>
</feature>
<evidence type="ECO:0000313" key="2">
    <source>
        <dbReference type="EMBL" id="OEO32010.1"/>
    </source>
</evidence>
<sequence length="250" mass="27717">MRLGLLPLSIVVLGALAVTPPALAQFDANLVPKYTIWDIKFGEPISQVPPAEIAKIACGTNGGPPSTPLKDFSEFETCPAEASGLHEVYFTNDDEADYIAKALETEYRVMQGGNSIYAHPVVFSVLIDAEGMARGIRVVTDERAADRERRVAMTLSRNLKSRYGRWAQACENLPPTDGQLPVGKIFVHEICTADSPEGDARMRLEATYFRKKGQTSINLETQQINKNYFQSATRLEVLQKPYEPDTRPVR</sequence>
<organism evidence="2 3">
    <name type="scientific">Devosia insulae DS-56</name>
    <dbReference type="NCBI Taxonomy" id="1116389"/>
    <lineage>
        <taxon>Bacteria</taxon>
        <taxon>Pseudomonadati</taxon>
        <taxon>Pseudomonadota</taxon>
        <taxon>Alphaproteobacteria</taxon>
        <taxon>Hyphomicrobiales</taxon>
        <taxon>Devosiaceae</taxon>
        <taxon>Devosia</taxon>
    </lineage>
</organism>
<dbReference type="RefSeq" id="WP_069908824.1">
    <property type="nucleotide sequence ID" value="NZ_LAJE02000102.1"/>
</dbReference>
<gene>
    <name evidence="2" type="ORF">VW23_013550</name>
</gene>
<comment type="caution">
    <text evidence="2">The sequence shown here is derived from an EMBL/GenBank/DDBJ whole genome shotgun (WGS) entry which is preliminary data.</text>
</comment>
<keyword evidence="1" id="KW-0732">Signal</keyword>
<evidence type="ECO:0000313" key="3">
    <source>
        <dbReference type="Proteomes" id="UP000095463"/>
    </source>
</evidence>
<feature type="chain" id="PRO_5009190533" evidence="1">
    <location>
        <begin position="25"/>
        <end position="250"/>
    </location>
</feature>
<dbReference type="Proteomes" id="UP000095463">
    <property type="component" value="Unassembled WGS sequence"/>
</dbReference>
<proteinExistence type="predicted"/>
<protein>
    <submittedName>
        <fullName evidence="2">Uncharacterized protein</fullName>
    </submittedName>
</protein>
<evidence type="ECO:0000256" key="1">
    <source>
        <dbReference type="SAM" id="SignalP"/>
    </source>
</evidence>
<dbReference type="EMBL" id="LAJE02000102">
    <property type="protein sequence ID" value="OEO32010.1"/>
    <property type="molecule type" value="Genomic_DNA"/>
</dbReference>
<dbReference type="AlphaFoldDB" id="A0A1E5XTT9"/>